<evidence type="ECO:0000313" key="4">
    <source>
        <dbReference type="EMBL" id="VDM11267.1"/>
    </source>
</evidence>
<dbReference type="OMA" id="QINCACA"/>
<dbReference type="InParanoid" id="A0A3P7E3I6"/>
<feature type="region of interest" description="Disordered" evidence="2">
    <location>
        <begin position="97"/>
        <end position="120"/>
    </location>
</feature>
<feature type="non-terminal residue" evidence="4">
    <location>
        <position position="155"/>
    </location>
</feature>
<dbReference type="GO" id="GO:0042302">
    <property type="term" value="F:structural constituent of cuticle"/>
    <property type="evidence" value="ECO:0007669"/>
    <property type="project" value="InterPro"/>
</dbReference>
<evidence type="ECO:0000259" key="3">
    <source>
        <dbReference type="SMART" id="SM01088"/>
    </source>
</evidence>
<protein>
    <recommendedName>
        <fullName evidence="3">Nematode cuticle collagen N-terminal domain-containing protein</fullName>
    </recommendedName>
</protein>
<gene>
    <name evidence="4" type="ORF">WBA_LOCUS4653</name>
</gene>
<feature type="domain" description="Nematode cuticle collagen N-terminal" evidence="3">
    <location>
        <begin position="5"/>
        <end position="55"/>
    </location>
</feature>
<organism evidence="4 5">
    <name type="scientific">Wuchereria bancrofti</name>
    <dbReference type="NCBI Taxonomy" id="6293"/>
    <lineage>
        <taxon>Eukaryota</taxon>
        <taxon>Metazoa</taxon>
        <taxon>Ecdysozoa</taxon>
        <taxon>Nematoda</taxon>
        <taxon>Chromadorea</taxon>
        <taxon>Rhabditida</taxon>
        <taxon>Spirurina</taxon>
        <taxon>Spiruromorpha</taxon>
        <taxon>Filarioidea</taxon>
        <taxon>Onchocercidae</taxon>
        <taxon>Wuchereria</taxon>
    </lineage>
</organism>
<dbReference type="EMBL" id="UYWW01002003">
    <property type="protein sequence ID" value="VDM11267.1"/>
    <property type="molecule type" value="Genomic_DNA"/>
</dbReference>
<evidence type="ECO:0000313" key="5">
    <source>
        <dbReference type="Proteomes" id="UP000270924"/>
    </source>
</evidence>
<dbReference type="FunCoup" id="A0A3P7E3I6">
    <property type="interactions" value="85"/>
</dbReference>
<sequence>MKTAFAVTTSASACCIILSLIAVALIFHDISELNTNVMMEMEEFKMTAEDTWREITYVNVNSHDDIKKSPFPFISIFRAKRQHDQCHCESPPAYCEEGPMGPHGRPGEKGGDGLPGEDGLPGAPGVFLLATYSIPGGCVECPPGRPGPPGPDGHT</sequence>
<keyword evidence="5" id="KW-1185">Reference proteome</keyword>
<keyword evidence="1" id="KW-0677">Repeat</keyword>
<evidence type="ECO:0000256" key="1">
    <source>
        <dbReference type="ARBA" id="ARBA00022737"/>
    </source>
</evidence>
<dbReference type="OrthoDB" id="5876933at2759"/>
<dbReference type="AlphaFoldDB" id="A0A3P7E3I6"/>
<accession>A0A3P7E3I6</accession>
<dbReference type="PANTHER" id="PTHR24637">
    <property type="entry name" value="COLLAGEN"/>
    <property type="match status" value="1"/>
</dbReference>
<dbReference type="SMART" id="SM01088">
    <property type="entry name" value="Col_cuticle_N"/>
    <property type="match status" value="1"/>
</dbReference>
<dbReference type="Pfam" id="PF01484">
    <property type="entry name" value="Col_cuticle_N"/>
    <property type="match status" value="1"/>
</dbReference>
<proteinExistence type="predicted"/>
<dbReference type="Proteomes" id="UP000270924">
    <property type="component" value="Unassembled WGS sequence"/>
</dbReference>
<evidence type="ECO:0000256" key="2">
    <source>
        <dbReference type="SAM" id="MobiDB-lite"/>
    </source>
</evidence>
<reference evidence="4 5" key="1">
    <citation type="submission" date="2018-11" db="EMBL/GenBank/DDBJ databases">
        <authorList>
            <consortium name="Pathogen Informatics"/>
        </authorList>
    </citation>
    <scope>NUCLEOTIDE SEQUENCE [LARGE SCALE GENOMIC DNA]</scope>
</reference>
<dbReference type="PANTHER" id="PTHR24637:SF421">
    <property type="entry name" value="CUTICLE COLLAGEN DPY-2"/>
    <property type="match status" value="1"/>
</dbReference>
<dbReference type="InterPro" id="IPR002486">
    <property type="entry name" value="Col_cuticle_N"/>
</dbReference>
<name>A0A3P7E3I6_WUCBA</name>